<dbReference type="Pfam" id="PF04802">
    <property type="entry name" value="PP4R3"/>
    <property type="match status" value="1"/>
</dbReference>
<dbReference type="SMR" id="A0A836H7K0"/>
<dbReference type="PANTHER" id="PTHR23318:SF0">
    <property type="entry name" value="SERINE_THREONINE-PROTEIN PHOSPHATASE 4 REGULATORY SUBUNIT 3"/>
    <property type="match status" value="1"/>
</dbReference>
<dbReference type="InterPro" id="IPR051137">
    <property type="entry name" value="PP4R3-like"/>
</dbReference>
<dbReference type="GO" id="GO:0072542">
    <property type="term" value="F:protein phosphatase activator activity"/>
    <property type="evidence" value="ECO:0007669"/>
    <property type="project" value="TreeGrafter"/>
</dbReference>
<feature type="compositionally biased region" description="Basic and acidic residues" evidence="3">
    <location>
        <begin position="976"/>
        <end position="987"/>
    </location>
</feature>
<evidence type="ECO:0000256" key="2">
    <source>
        <dbReference type="ARBA" id="ARBA00023242"/>
    </source>
</evidence>
<dbReference type="GeneID" id="92359349"/>
<dbReference type="GO" id="GO:0030289">
    <property type="term" value="C:protein phosphatase 4 complex"/>
    <property type="evidence" value="ECO:0007669"/>
    <property type="project" value="TreeGrafter"/>
</dbReference>
<dbReference type="KEGG" id="loi:92359349"/>
<comment type="caution">
    <text evidence="5">The sequence shown here is derived from an EMBL/GenBank/DDBJ whole genome shotgun (WGS) entry which is preliminary data.</text>
</comment>
<proteinExistence type="predicted"/>
<dbReference type="Gene3D" id="2.30.29.30">
    <property type="entry name" value="Pleckstrin-homology domain (PH domain)/Phosphotyrosine-binding domain (PTB)"/>
    <property type="match status" value="1"/>
</dbReference>
<dbReference type="InterPro" id="IPR011993">
    <property type="entry name" value="PH-like_dom_sf"/>
</dbReference>
<evidence type="ECO:0000256" key="1">
    <source>
        <dbReference type="ARBA" id="ARBA00004123"/>
    </source>
</evidence>
<feature type="domain" description="Serine/threonine-protein phosphatase 4 regulatory subunit 3-like central" evidence="4">
    <location>
        <begin position="185"/>
        <end position="481"/>
    </location>
</feature>
<dbReference type="Proteomes" id="UP000674143">
    <property type="component" value="Chromosome 31"/>
</dbReference>
<evidence type="ECO:0000259" key="4">
    <source>
        <dbReference type="Pfam" id="PF04802"/>
    </source>
</evidence>
<evidence type="ECO:0000313" key="5">
    <source>
        <dbReference type="EMBL" id="KAG5471850.1"/>
    </source>
</evidence>
<feature type="compositionally biased region" description="Acidic residues" evidence="3">
    <location>
        <begin position="966"/>
        <end position="975"/>
    </location>
</feature>
<comment type="subcellular location">
    <subcellularLocation>
        <location evidence="1">Nucleus</location>
    </subcellularLocation>
</comment>
<keyword evidence="2" id="KW-0539">Nucleus</keyword>
<dbReference type="AlphaFoldDB" id="A0A836H7K0"/>
<dbReference type="RefSeq" id="XP_067060967.1">
    <property type="nucleotide sequence ID" value="XM_067205415.1"/>
</dbReference>
<reference evidence="5 6" key="1">
    <citation type="submission" date="2021-02" db="EMBL/GenBank/DDBJ databases">
        <title>Leishmania (Mundinia) orientalis Genome sequencing and assembly.</title>
        <authorList>
            <person name="Almutairi H."/>
            <person name="Gatherer D."/>
        </authorList>
    </citation>
    <scope>NUCLEOTIDE SEQUENCE [LARGE SCALE GENOMIC DNA]</scope>
    <source>
        <strain evidence="5">LSCM4</strain>
    </source>
</reference>
<dbReference type="PANTHER" id="PTHR23318">
    <property type="entry name" value="ATP SYNTHASE GAMMA-RELATED"/>
    <property type="match status" value="1"/>
</dbReference>
<evidence type="ECO:0000256" key="3">
    <source>
        <dbReference type="SAM" id="MobiDB-lite"/>
    </source>
</evidence>
<protein>
    <recommendedName>
        <fullName evidence="4">Serine/threonine-protein phosphatase 4 regulatory subunit 3-like central domain-containing protein</fullName>
    </recommendedName>
</protein>
<keyword evidence="6" id="KW-1185">Reference proteome</keyword>
<name>A0A836H7K0_9TRYP</name>
<evidence type="ECO:0000313" key="6">
    <source>
        <dbReference type="Proteomes" id="UP000674143"/>
    </source>
</evidence>
<gene>
    <name evidence="5" type="ORF">LSCM4_03408</name>
</gene>
<sequence>MERANPITKAKLYAAQETGQWIEIGSGVVSIVKEHLPTSFVDGSVGTAGAAGVSAGGGGKRGKAIDEEAGTKLAARLQIYSIDNPDDLLLSSYISLEDIYTIEDEAVLQWHDDAVSSDIACSFSTKEGCDFIYRQIRSYQQSEQLRRVQNERVPLLADKFLVHPHNLAGILDAVQSQNKRFGLYVREDPEYFTKLSQLFYVSREKRDADSMESIARIVLGLLQSPYNSEGKIVAQLVETERIDDCIDIVQYGLGRRDKESGFVSFEERRATFHNPCNLSGDMLQRIHVLYSCGYLRDLIPLHLEPADAPSLSLLSTYMIRFTMNLLNEIVVSPSTLPDAFRATVEGVRPGSSAADPASIDPSKVAHLFQLAAFVGDLAKTVKGAMISIDARAEIFSSLVRSGLLPFLTAVLECALRCYDSALAHSSAQQWTVKPTRAVQLVCDTLYSCASHFPECVEDLVAEANADPDRCLLQLLLRAITLVRSGAEAQSVVDAAQCCSVGVPLTLAMFGDNTQLEARRREVLRFWIEGNAGARPPLFYLAVHLVQLLEQAARVTAAAAPLSGGSNGVCLPLTGGVLQLSPAQERQIVYGLRVVGVVVSKVDSSQCNSLLELLTLSKLMPALATTLVSPQRRLANLQSSVTSFLAAVLDRRDARLMALATGDPAPSLLHMALLLYLQCSHRDNVLSASLAHLVTTVCDGVHREKLQGNSSIINGRSLGPRPFVTILRGDDSISKTEQTSPTSALPTRPFEAVASVILSQFGERLAKKVPVLYERLQKALEETPEQAQLAEAETSSLASSVERSAMSGFADFDAAAIDFGLEPPLGTPILEGGAEARLHGLIHPAATTSDEDDENGDDPLASLSSIDEDADEEGQKLMPPPVQTLTSSPSAANSPPGAASASSAADQSSGGIAGVVSPAAPSSLGSPAVAGMECIDPPSGRGSLLEDEENRLPRRLSNKRSRSDSDKLDDDEEEDAEAKRVRAEESAA</sequence>
<feature type="compositionally biased region" description="Low complexity" evidence="3">
    <location>
        <begin position="886"/>
        <end position="930"/>
    </location>
</feature>
<accession>A0A836H7K0</accession>
<feature type="region of interest" description="Disordered" evidence="3">
    <location>
        <begin position="868"/>
        <end position="987"/>
    </location>
</feature>
<dbReference type="EMBL" id="JAFHLR010000031">
    <property type="protein sequence ID" value="KAG5471850.1"/>
    <property type="molecule type" value="Genomic_DNA"/>
</dbReference>
<dbReference type="InterPro" id="IPR006887">
    <property type="entry name" value="P4R3-like_central_dom"/>
</dbReference>
<organism evidence="5 6">
    <name type="scientific">Leishmania orientalis</name>
    <dbReference type="NCBI Taxonomy" id="2249476"/>
    <lineage>
        <taxon>Eukaryota</taxon>
        <taxon>Discoba</taxon>
        <taxon>Euglenozoa</taxon>
        <taxon>Kinetoplastea</taxon>
        <taxon>Metakinetoplastina</taxon>
        <taxon>Trypanosomatida</taxon>
        <taxon>Trypanosomatidae</taxon>
        <taxon>Leishmaniinae</taxon>
        <taxon>Leishmania</taxon>
    </lineage>
</organism>
<dbReference type="GO" id="GO:0005654">
    <property type="term" value="C:nucleoplasm"/>
    <property type="evidence" value="ECO:0007669"/>
    <property type="project" value="TreeGrafter"/>
</dbReference>